<dbReference type="PATRIC" id="fig|980422.3.peg.960"/>
<organism evidence="1 2">
    <name type="scientific">Strawberry lethal yellows phytoplasma (CPA) str. NZSb11</name>
    <dbReference type="NCBI Taxonomy" id="980422"/>
    <lineage>
        <taxon>Bacteria</taxon>
        <taxon>Bacillati</taxon>
        <taxon>Mycoplasmatota</taxon>
        <taxon>Mollicutes</taxon>
        <taxon>Acholeplasmatales</taxon>
        <taxon>Acholeplasmataceae</taxon>
        <taxon>Candidatus Phytoplasma</taxon>
        <taxon>16SrXII (Stolbur group)</taxon>
    </lineage>
</organism>
<sequence length="40" mass="4732">MKLSIIFVVLKNNFLKQKMSKKHHLPKLLKKLKKNSAKEV</sequence>
<proteinExistence type="predicted"/>
<name>R4RYK1_PHYAS</name>
<reference evidence="1 2" key="1">
    <citation type="journal article" date="2013" name="BMC Genomics">
        <title>Comparison of the complete genome sequence of two closely related isolates of 'Candidatus Phytoplasma australiense' reveals genome plasticity.</title>
        <authorList>
            <person name="Andersen M.T."/>
            <person name="Liefting L.W."/>
            <person name="Havukkala I."/>
            <person name="Beever R.E."/>
        </authorList>
    </citation>
    <scope>NUCLEOTIDE SEQUENCE [LARGE SCALE GENOMIC DNA]</scope>
    <source>
        <strain evidence="1 2">NZSb11</strain>
    </source>
</reference>
<protein>
    <submittedName>
        <fullName evidence="1">Uncharacterized protein</fullName>
    </submittedName>
</protein>
<accession>R4RYK1</accession>
<dbReference type="Proteomes" id="UP000013941">
    <property type="component" value="Chromosome"/>
</dbReference>
<evidence type="ECO:0000313" key="2">
    <source>
        <dbReference type="Proteomes" id="UP000013941"/>
    </source>
</evidence>
<keyword evidence="2" id="KW-1185">Reference proteome</keyword>
<gene>
    <name evidence="1" type="ORF">SLY_1045</name>
</gene>
<dbReference type="AlphaFoldDB" id="R4RYK1"/>
<dbReference type="EMBL" id="CP002548">
    <property type="protein sequence ID" value="AGL90957.1"/>
    <property type="molecule type" value="Genomic_DNA"/>
</dbReference>
<dbReference type="KEGG" id="nzs:SLY_1045"/>
<evidence type="ECO:0000313" key="1">
    <source>
        <dbReference type="EMBL" id="AGL90957.1"/>
    </source>
</evidence>
<dbReference type="HOGENOM" id="CLU_3297221_0_0_14"/>